<organism evidence="8 9">
    <name type="scientific">Lophium mytilinum</name>
    <dbReference type="NCBI Taxonomy" id="390894"/>
    <lineage>
        <taxon>Eukaryota</taxon>
        <taxon>Fungi</taxon>
        <taxon>Dikarya</taxon>
        <taxon>Ascomycota</taxon>
        <taxon>Pezizomycotina</taxon>
        <taxon>Dothideomycetes</taxon>
        <taxon>Pleosporomycetidae</taxon>
        <taxon>Mytilinidiales</taxon>
        <taxon>Mytilinidiaceae</taxon>
        <taxon>Lophium</taxon>
    </lineage>
</organism>
<feature type="region of interest" description="Disordered" evidence="6">
    <location>
        <begin position="484"/>
        <end position="552"/>
    </location>
</feature>
<keyword evidence="5 7" id="KW-0472">Membrane</keyword>
<dbReference type="EMBL" id="MU004190">
    <property type="protein sequence ID" value="KAF2494823.1"/>
    <property type="molecule type" value="Genomic_DNA"/>
</dbReference>
<keyword evidence="9" id="KW-1185">Reference proteome</keyword>
<gene>
    <name evidence="8" type="ORF">BU16DRAFT_618805</name>
</gene>
<comment type="similarity">
    <text evidence="2">Belongs to the TAPT1 family.</text>
</comment>
<keyword evidence="4 7" id="KW-1133">Transmembrane helix</keyword>
<evidence type="ECO:0000313" key="8">
    <source>
        <dbReference type="EMBL" id="KAF2494823.1"/>
    </source>
</evidence>
<evidence type="ECO:0000313" key="9">
    <source>
        <dbReference type="Proteomes" id="UP000799750"/>
    </source>
</evidence>
<feature type="compositionally biased region" description="Basic and acidic residues" evidence="6">
    <location>
        <begin position="91"/>
        <end position="100"/>
    </location>
</feature>
<feature type="transmembrane region" description="Helical" evidence="7">
    <location>
        <begin position="831"/>
        <end position="853"/>
    </location>
</feature>
<feature type="compositionally biased region" description="Low complexity" evidence="6">
    <location>
        <begin position="102"/>
        <end position="118"/>
    </location>
</feature>
<evidence type="ECO:0000256" key="3">
    <source>
        <dbReference type="ARBA" id="ARBA00022692"/>
    </source>
</evidence>
<dbReference type="AlphaFoldDB" id="A0A6A6QSV9"/>
<evidence type="ECO:0000256" key="7">
    <source>
        <dbReference type="SAM" id="Phobius"/>
    </source>
</evidence>
<dbReference type="GO" id="GO:0005789">
    <property type="term" value="C:endoplasmic reticulum membrane"/>
    <property type="evidence" value="ECO:0007669"/>
    <property type="project" value="TreeGrafter"/>
</dbReference>
<accession>A0A6A6QSV9</accession>
<feature type="compositionally biased region" description="Polar residues" evidence="6">
    <location>
        <begin position="168"/>
        <end position="179"/>
    </location>
</feature>
<feature type="region of interest" description="Disordered" evidence="6">
    <location>
        <begin position="1003"/>
        <end position="1027"/>
    </location>
</feature>
<feature type="compositionally biased region" description="Polar residues" evidence="6">
    <location>
        <begin position="505"/>
        <end position="528"/>
    </location>
</feature>
<feature type="compositionally biased region" description="Basic residues" evidence="6">
    <location>
        <begin position="133"/>
        <end position="144"/>
    </location>
</feature>
<feature type="compositionally biased region" description="Basic and acidic residues" evidence="6">
    <location>
        <begin position="1003"/>
        <end position="1021"/>
    </location>
</feature>
<evidence type="ECO:0000256" key="4">
    <source>
        <dbReference type="ARBA" id="ARBA00022989"/>
    </source>
</evidence>
<reference evidence="8" key="1">
    <citation type="journal article" date="2020" name="Stud. Mycol.">
        <title>101 Dothideomycetes genomes: a test case for predicting lifestyles and emergence of pathogens.</title>
        <authorList>
            <person name="Haridas S."/>
            <person name="Albert R."/>
            <person name="Binder M."/>
            <person name="Bloem J."/>
            <person name="Labutti K."/>
            <person name="Salamov A."/>
            <person name="Andreopoulos B."/>
            <person name="Baker S."/>
            <person name="Barry K."/>
            <person name="Bills G."/>
            <person name="Bluhm B."/>
            <person name="Cannon C."/>
            <person name="Castanera R."/>
            <person name="Culley D."/>
            <person name="Daum C."/>
            <person name="Ezra D."/>
            <person name="Gonzalez J."/>
            <person name="Henrissat B."/>
            <person name="Kuo A."/>
            <person name="Liang C."/>
            <person name="Lipzen A."/>
            <person name="Lutzoni F."/>
            <person name="Magnuson J."/>
            <person name="Mondo S."/>
            <person name="Nolan M."/>
            <person name="Ohm R."/>
            <person name="Pangilinan J."/>
            <person name="Park H.-J."/>
            <person name="Ramirez L."/>
            <person name="Alfaro M."/>
            <person name="Sun H."/>
            <person name="Tritt A."/>
            <person name="Yoshinaga Y."/>
            <person name="Zwiers L.-H."/>
            <person name="Turgeon B."/>
            <person name="Goodwin S."/>
            <person name="Spatafora J."/>
            <person name="Crous P."/>
            <person name="Grigoriev I."/>
        </authorList>
    </citation>
    <scope>NUCLEOTIDE SEQUENCE</scope>
    <source>
        <strain evidence="8">CBS 269.34</strain>
    </source>
</reference>
<dbReference type="PANTHER" id="PTHR13317">
    <property type="entry name" value="TRANSMEMBRANE ANTERIOR POSTERIOR TRANSFORMATION PROTEIN 1 HOMOLOG"/>
    <property type="match status" value="1"/>
</dbReference>
<feature type="compositionally biased region" description="Polar residues" evidence="6">
    <location>
        <begin position="231"/>
        <end position="247"/>
    </location>
</feature>
<name>A0A6A6QSV9_9PEZI</name>
<feature type="compositionally biased region" description="Polar residues" evidence="6">
    <location>
        <begin position="15"/>
        <end position="50"/>
    </location>
</feature>
<proteinExistence type="inferred from homology"/>
<dbReference type="PANTHER" id="PTHR13317:SF4">
    <property type="entry name" value="TRANSMEMBRANE ANTERIOR POSTERIOR TRANSFORMATION PROTEIN 1 HOMOLOG"/>
    <property type="match status" value="1"/>
</dbReference>
<evidence type="ECO:0000256" key="6">
    <source>
        <dbReference type="SAM" id="MobiDB-lite"/>
    </source>
</evidence>
<dbReference type="Proteomes" id="UP000799750">
    <property type="component" value="Unassembled WGS sequence"/>
</dbReference>
<evidence type="ECO:0000256" key="1">
    <source>
        <dbReference type="ARBA" id="ARBA00004141"/>
    </source>
</evidence>
<evidence type="ECO:0000256" key="5">
    <source>
        <dbReference type="ARBA" id="ARBA00023136"/>
    </source>
</evidence>
<feature type="compositionally biased region" description="Low complexity" evidence="6">
    <location>
        <begin position="260"/>
        <end position="271"/>
    </location>
</feature>
<keyword evidence="3 7" id="KW-0812">Transmembrane</keyword>
<comment type="subcellular location">
    <subcellularLocation>
        <location evidence="1">Membrane</location>
        <topology evidence="1">Multi-pass membrane protein</topology>
    </subcellularLocation>
</comment>
<feature type="region of interest" description="Disordered" evidence="6">
    <location>
        <begin position="223"/>
        <end position="359"/>
    </location>
</feature>
<dbReference type="Pfam" id="PF05346">
    <property type="entry name" value="DUF747"/>
    <property type="match status" value="1"/>
</dbReference>
<feature type="transmembrane region" description="Helical" evidence="7">
    <location>
        <begin position="921"/>
        <end position="953"/>
    </location>
</feature>
<evidence type="ECO:0000256" key="2">
    <source>
        <dbReference type="ARBA" id="ARBA00008803"/>
    </source>
</evidence>
<sequence length="1039" mass="114444">MDLAAENPFPPSPANTPASVRASNNVELTSTKRCQTSCPAQQQPTQSTMNGARETRPDGDVDVLLPQNDRLQLPTPALSPVIPANGHRQHREGERERDTEDSSVTSDDSHSRSQSVQDEAVPLDGLRDSRLGPRIHRQGRRRKSSVGSVGSPTSDNNDRERVLKLSPAQIQELTSSPTSLPIRVASPVPEEDAPLLSRSPRMGGSEKSLEDRAGLRIFEEELGHNEDVGGSSESRGASVSKASSTLGTLEEETGHNGDMSVSSDSHRPSVSKTPATKQGAEAVAVKSPNGEARIGRPSLSARAISTPTVLRRKHSSQRNSEQRSGRTIPSPLILDEKGNGPLGSGNLKTSAVPDSVPSPMPPSMPLPPLSIPTYLQLELSSDRPSPLYIYRPSNSDFPYESSAIKFERILNFLYLPPQLEQILGFGALACFDAWLYVFTILPLRFLKAVWVLIKWWAALFVKEIRDLASFVYWGTGRVWRRRKLQKPEPAAAGNPADEGRRSRRPSVSNPLSPNSGTPRENGNISYNTFPEPRKYTRSSAYRHRRTKSTPSALMPSHKADLLKGLLVIASCAILMRFDASKMYHGIRGQAAIKLYVIYNVLEVCDRLFSALGQDVLECLFSKETLDRNADGRSKVIRPFYMFILALAYNVIHATALFYQVITLNVAVNSYSNALLTLLMSNQFVEIKGTVFKKFEKENLFQLTCADVVERFQLWLMLMIIAMRNIVEVGGLSISLGDSGSSSSVGSNSTGAPTRSTSIIPLSFTIFPKWTGQVFGPFLLVLGSEMLVDWVKHSYITKFNNVKPAVYGRFLDVLAKDYYSNAFADQNLTKRLGLPVLPLSCLFIRALVQTYHMFLATHMPPPLPSAATSLSTDSSSPTSPATTAALAHIDHIFRRALGRSSFGAGGAADASTSFNWWSVDDLIAFATMLVVFLVCYLVLLALKLVLGMCLLSFARGRYKDMKERERMGVDTKGKRVGGWGVVEVEEEKRRWIYADDPEGLKALRERDAKGREREAREREKGGGDGLGGVSRYAMVAKRIW</sequence>
<protein>
    <submittedName>
        <fullName evidence="8">DUF747-domain-containing protein</fullName>
    </submittedName>
</protein>
<feature type="transmembrane region" description="Helical" evidence="7">
    <location>
        <begin position="639"/>
        <end position="661"/>
    </location>
</feature>
<dbReference type="OrthoDB" id="5376140at2759"/>
<dbReference type="InterPro" id="IPR008010">
    <property type="entry name" value="Tatp1"/>
</dbReference>
<feature type="region of interest" description="Disordered" evidence="6">
    <location>
        <begin position="1"/>
        <end position="209"/>
    </location>
</feature>